<evidence type="ECO:0000313" key="4">
    <source>
        <dbReference type="EMBL" id="EPE30573.1"/>
    </source>
</evidence>
<name>S3DW03_GLAL2</name>
<dbReference type="PANTHER" id="PTHR13073">
    <property type="entry name" value="BLOC-1 COMPLEX SUBUNIT 1"/>
    <property type="match status" value="1"/>
</dbReference>
<dbReference type="eggNOG" id="ENOG502S9ZX">
    <property type="taxonomic scope" value="Eukaryota"/>
</dbReference>
<sequence length="304" mass="31906">MSSNEGPSASGPVLVNGPPSQSTTQSQPPSQRSSIASKPPSSKPSSSKPPSRALSQLSSTLPHSSLPHSPETQRQIHESRTALLAQMTSIGQTATHEMQARAVDLHGNTKVIEKQEKMLATGVKGLAKEREKLDKVVKEGARVVKELGNVQNWAEVLERDFLVLGETIRLANGGSESESGSGSSWSSYSDESGGEEGGVRLKRDKPDGESLETERTTDGEGDVEMGDAVLGEGVGGKGKEREEDMSVAKLDDVATTMEHKDSEMQTDMQVPGLSTAATVVGSASVSGTEPSGSESVHTMHSGTS</sequence>
<dbReference type="GeneID" id="19462595"/>
<evidence type="ECO:0000256" key="2">
    <source>
        <dbReference type="ARBA" id="ARBA00019577"/>
    </source>
</evidence>
<gene>
    <name evidence="4" type="ORF">GLAREA_03540</name>
</gene>
<dbReference type="STRING" id="1116229.S3DW03"/>
<dbReference type="GO" id="GO:0031083">
    <property type="term" value="C:BLOC-1 complex"/>
    <property type="evidence" value="ECO:0007669"/>
    <property type="project" value="InterPro"/>
</dbReference>
<dbReference type="OMA" id="QTATHEM"/>
<reference evidence="4 5" key="1">
    <citation type="journal article" date="2013" name="BMC Genomics">
        <title>Genomics-driven discovery of the pneumocandin biosynthetic gene cluster in the fungus Glarea lozoyensis.</title>
        <authorList>
            <person name="Chen L."/>
            <person name="Yue Q."/>
            <person name="Zhang X."/>
            <person name="Xiang M."/>
            <person name="Wang C."/>
            <person name="Li S."/>
            <person name="Che Y."/>
            <person name="Ortiz-Lopez F.J."/>
            <person name="Bills G.F."/>
            <person name="Liu X."/>
            <person name="An Z."/>
        </authorList>
    </citation>
    <scope>NUCLEOTIDE SEQUENCE [LARGE SCALE GENOMIC DNA]</scope>
    <source>
        <strain evidence="5">ATCC 20868 / MF5171</strain>
    </source>
</reference>
<protein>
    <recommendedName>
        <fullName evidence="2">Biogenesis of lysosome-related organelles complex 1 subunit 1</fullName>
    </recommendedName>
</protein>
<dbReference type="GO" id="GO:0016197">
    <property type="term" value="P:endosomal transport"/>
    <property type="evidence" value="ECO:0007669"/>
    <property type="project" value="TreeGrafter"/>
</dbReference>
<dbReference type="KEGG" id="glz:GLAREA_03540"/>
<feature type="region of interest" description="Disordered" evidence="3">
    <location>
        <begin position="172"/>
        <end position="247"/>
    </location>
</feature>
<organism evidence="4 5">
    <name type="scientific">Glarea lozoyensis (strain ATCC 20868 / MF5171)</name>
    <dbReference type="NCBI Taxonomy" id="1116229"/>
    <lineage>
        <taxon>Eukaryota</taxon>
        <taxon>Fungi</taxon>
        <taxon>Dikarya</taxon>
        <taxon>Ascomycota</taxon>
        <taxon>Pezizomycotina</taxon>
        <taxon>Leotiomycetes</taxon>
        <taxon>Helotiales</taxon>
        <taxon>Helotiaceae</taxon>
        <taxon>Glarea</taxon>
    </lineage>
</organism>
<evidence type="ECO:0000256" key="1">
    <source>
        <dbReference type="ARBA" id="ARBA00007133"/>
    </source>
</evidence>
<feature type="compositionally biased region" description="Basic and acidic residues" evidence="3">
    <location>
        <begin position="237"/>
        <end position="247"/>
    </location>
</feature>
<evidence type="ECO:0000313" key="5">
    <source>
        <dbReference type="Proteomes" id="UP000016922"/>
    </source>
</evidence>
<dbReference type="RefSeq" id="XP_008081984.1">
    <property type="nucleotide sequence ID" value="XM_008083793.1"/>
</dbReference>
<feature type="compositionally biased region" description="Basic and acidic residues" evidence="3">
    <location>
        <begin position="197"/>
        <end position="218"/>
    </location>
</feature>
<dbReference type="Proteomes" id="UP000016922">
    <property type="component" value="Unassembled WGS sequence"/>
</dbReference>
<dbReference type="EMBL" id="KE145363">
    <property type="protein sequence ID" value="EPE30573.1"/>
    <property type="molecule type" value="Genomic_DNA"/>
</dbReference>
<dbReference type="Pfam" id="PF06320">
    <property type="entry name" value="GCN5L1"/>
    <property type="match status" value="1"/>
</dbReference>
<dbReference type="InterPro" id="IPR009395">
    <property type="entry name" value="BLOC1S1"/>
</dbReference>
<feature type="compositionally biased region" description="Low complexity" evidence="3">
    <location>
        <begin position="18"/>
        <end position="70"/>
    </location>
</feature>
<feature type="compositionally biased region" description="Low complexity" evidence="3">
    <location>
        <begin position="173"/>
        <end position="191"/>
    </location>
</feature>
<dbReference type="AlphaFoldDB" id="S3DW03"/>
<proteinExistence type="inferred from homology"/>
<feature type="region of interest" description="Disordered" evidence="3">
    <location>
        <begin position="281"/>
        <end position="304"/>
    </location>
</feature>
<accession>S3DW03</accession>
<evidence type="ECO:0000256" key="3">
    <source>
        <dbReference type="SAM" id="MobiDB-lite"/>
    </source>
</evidence>
<dbReference type="OrthoDB" id="20018at2759"/>
<dbReference type="PANTHER" id="PTHR13073:SF0">
    <property type="entry name" value="BIOGENESIS OF LYSOSOME-RELATED ORGANELLES COMPLEX 1 SUBUNIT 1"/>
    <property type="match status" value="1"/>
</dbReference>
<comment type="similarity">
    <text evidence="1">Belongs to the BLOC1S1 family.</text>
</comment>
<keyword evidence="5" id="KW-1185">Reference proteome</keyword>
<feature type="region of interest" description="Disordered" evidence="3">
    <location>
        <begin position="1"/>
        <end position="75"/>
    </location>
</feature>
<dbReference type="HOGENOM" id="CLU_940605_0_0_1"/>